<sequence>MKIVRTALLAATLALPAPLALAHQPSPETVAPQGATAFDRRVAQLVDVINGNMAFDAYFAPSFQAAVPEAQFKAMTASITAQYGRAITVEGAHSADGRSGKLQLRFEKGVATVLLDAGPPPDERVAGLRITGFTMADDSFARVSGDIAALPGVTGFLVAEVDGDALRSIAASHADRQFAIGSAFKLYVLDELAAQIAAGKRRWNDVVPLSHLSFSSAATANWPKDTPVTLQTLANWMISVSDNGAADTLIHLLGRDAIEARMRAAGNSDPSRTIPFLTTVEAFALKGNNFTDLRGKFVAGDDAAQRKLIDGNADRLVLSNVDGVSFTAGPRFIDSLEWFASPDDIARLMIDLRQRGSEPAMAAMAINNGLGPVAAEPWRYLGYKGGSENGVLSMSLLGQRKADGKWFVVTASWNNADANVDTVVFSGLVTRLLALAAK</sequence>
<evidence type="ECO:0000256" key="2">
    <source>
        <dbReference type="SAM" id="SignalP"/>
    </source>
</evidence>
<evidence type="ECO:0000256" key="1">
    <source>
        <dbReference type="ARBA" id="ARBA00001526"/>
    </source>
</evidence>
<dbReference type="InterPro" id="IPR000871">
    <property type="entry name" value="Beta-lactam_class-A"/>
</dbReference>
<evidence type="ECO:0000313" key="4">
    <source>
        <dbReference type="EMBL" id="PQM27080.1"/>
    </source>
</evidence>
<dbReference type="Gene3D" id="3.40.710.10">
    <property type="entry name" value="DD-peptidase/beta-lactamase superfamily"/>
    <property type="match status" value="1"/>
</dbReference>
<feature type="domain" description="Beta-lactamase class A catalytic" evidence="3">
    <location>
        <begin position="166"/>
        <end position="269"/>
    </location>
</feature>
<dbReference type="PANTHER" id="PTHR35333:SF5">
    <property type="entry name" value="CONSERVED LIPOPROTEIN LPQF-RELATED"/>
    <property type="match status" value="1"/>
</dbReference>
<dbReference type="InterPro" id="IPR012338">
    <property type="entry name" value="Beta-lactam/transpept-like"/>
</dbReference>
<feature type="signal peptide" evidence="2">
    <location>
        <begin position="1"/>
        <end position="22"/>
    </location>
</feature>
<gene>
    <name evidence="4" type="ORF">CVO77_19200</name>
</gene>
<dbReference type="AlphaFoldDB" id="A0A2S8B405"/>
<proteinExistence type="predicted"/>
<dbReference type="GO" id="GO:0008800">
    <property type="term" value="F:beta-lactamase activity"/>
    <property type="evidence" value="ECO:0007669"/>
    <property type="project" value="UniProtKB-EC"/>
</dbReference>
<dbReference type="SUPFAM" id="SSF56601">
    <property type="entry name" value="beta-lactamase/transpeptidase-like"/>
    <property type="match status" value="1"/>
</dbReference>
<dbReference type="Proteomes" id="UP000238954">
    <property type="component" value="Chromosome"/>
</dbReference>
<dbReference type="EMBL" id="PHFW01000003">
    <property type="protein sequence ID" value="PQM27080.1"/>
    <property type="molecule type" value="Genomic_DNA"/>
</dbReference>
<dbReference type="InterPro" id="IPR045155">
    <property type="entry name" value="Beta-lactam_cat"/>
</dbReference>
<evidence type="ECO:0000313" key="5">
    <source>
        <dbReference type="Proteomes" id="UP000238954"/>
    </source>
</evidence>
<dbReference type="GO" id="GO:0046677">
    <property type="term" value="P:response to antibiotic"/>
    <property type="evidence" value="ECO:0007669"/>
    <property type="project" value="InterPro"/>
</dbReference>
<dbReference type="GO" id="GO:0030655">
    <property type="term" value="P:beta-lactam antibiotic catabolic process"/>
    <property type="evidence" value="ECO:0007669"/>
    <property type="project" value="InterPro"/>
</dbReference>
<organism evidence="4 5">
    <name type="scientific">Sphingopyxis lindanitolerans</name>
    <dbReference type="NCBI Taxonomy" id="2054227"/>
    <lineage>
        <taxon>Bacteria</taxon>
        <taxon>Pseudomonadati</taxon>
        <taxon>Pseudomonadota</taxon>
        <taxon>Alphaproteobacteria</taxon>
        <taxon>Sphingomonadales</taxon>
        <taxon>Sphingomonadaceae</taxon>
        <taxon>Sphingopyxis</taxon>
    </lineage>
</organism>
<comment type="caution">
    <text evidence="4">The sequence shown here is derived from an EMBL/GenBank/DDBJ whole genome shotgun (WGS) entry which is preliminary data.</text>
</comment>
<accession>A0A2S8B405</accession>
<dbReference type="Pfam" id="PF13354">
    <property type="entry name" value="Beta-lactamase2"/>
    <property type="match status" value="1"/>
</dbReference>
<dbReference type="RefSeq" id="WP_106000449.1">
    <property type="nucleotide sequence ID" value="NZ_CM009578.1"/>
</dbReference>
<comment type="catalytic activity">
    <reaction evidence="1">
        <text>a beta-lactam + H2O = a substituted beta-amino acid</text>
        <dbReference type="Rhea" id="RHEA:20401"/>
        <dbReference type="ChEBI" id="CHEBI:15377"/>
        <dbReference type="ChEBI" id="CHEBI:35627"/>
        <dbReference type="ChEBI" id="CHEBI:140347"/>
        <dbReference type="EC" id="3.5.2.6"/>
    </reaction>
</comment>
<keyword evidence="5" id="KW-1185">Reference proteome</keyword>
<evidence type="ECO:0000259" key="3">
    <source>
        <dbReference type="Pfam" id="PF13354"/>
    </source>
</evidence>
<dbReference type="PANTHER" id="PTHR35333">
    <property type="entry name" value="BETA-LACTAMASE"/>
    <property type="match status" value="1"/>
</dbReference>
<protein>
    <recommendedName>
        <fullName evidence="3">Beta-lactamase class A catalytic domain-containing protein</fullName>
    </recommendedName>
</protein>
<feature type="chain" id="PRO_5015567280" description="Beta-lactamase class A catalytic domain-containing protein" evidence="2">
    <location>
        <begin position="23"/>
        <end position="438"/>
    </location>
</feature>
<name>A0A2S8B405_9SPHN</name>
<reference evidence="5" key="1">
    <citation type="submission" date="2017-11" db="EMBL/GenBank/DDBJ databases">
        <title>The complete genome sequence of Sphingopyxis pomeranensis sp. nov. strain WS5A3p.</title>
        <authorList>
            <person name="Kaminski M.A."/>
        </authorList>
    </citation>
    <scope>NUCLEOTIDE SEQUENCE [LARGE SCALE GENOMIC DNA]</scope>
    <source>
        <strain evidence="5">WS5A3p</strain>
    </source>
</reference>
<dbReference type="OrthoDB" id="108135at2"/>
<keyword evidence="2" id="KW-0732">Signal</keyword>